<feature type="transmembrane region" description="Helical" evidence="1">
    <location>
        <begin position="330"/>
        <end position="349"/>
    </location>
</feature>
<dbReference type="AlphaFoldDB" id="A0A1F6CKE3"/>
<accession>A0A1F6CKE3</accession>
<feature type="transmembrane region" description="Helical" evidence="1">
    <location>
        <begin position="122"/>
        <end position="140"/>
    </location>
</feature>
<evidence type="ECO:0000313" key="3">
    <source>
        <dbReference type="Proteomes" id="UP000176445"/>
    </source>
</evidence>
<feature type="transmembrane region" description="Helical" evidence="1">
    <location>
        <begin position="146"/>
        <end position="164"/>
    </location>
</feature>
<evidence type="ECO:0000313" key="2">
    <source>
        <dbReference type="EMBL" id="OGG49497.1"/>
    </source>
</evidence>
<feature type="transmembrane region" description="Helical" evidence="1">
    <location>
        <begin position="358"/>
        <end position="376"/>
    </location>
</feature>
<gene>
    <name evidence="2" type="ORF">A2704_06450</name>
</gene>
<evidence type="ECO:0000256" key="1">
    <source>
        <dbReference type="SAM" id="Phobius"/>
    </source>
</evidence>
<protein>
    <recommendedName>
        <fullName evidence="4">Glycosyltransferase RgtA/B/C/D-like domain-containing protein</fullName>
    </recommendedName>
</protein>
<keyword evidence="1" id="KW-0812">Transmembrane</keyword>
<feature type="transmembrane region" description="Helical" evidence="1">
    <location>
        <begin position="97"/>
        <end position="115"/>
    </location>
</feature>
<sequence>MSRRVFILAITAVVIVSFAVRVFRIGDSSLGWNQDDLMRAYDAYALLSTGADHRGNRWPIFFESFDAQHDSLLSLYQYLVLPAAALFDGPSPLATRITSIALGLMGIIAAAFLFLEITRDRRVTLLATAVLAFSPWQIFLSRFNEPIIAPAIATSAAAFYLAGIRKQSSLLQITGAMLFGLALAGYKILLVFSPALFITLIIIKRKHLNCRQILTSLVAFVVGSIPFLFAVVASGGRVLTRGVDLTVGVGVESYSIWTIIINIIQHFGVFWISPAFVTGLEAILALLGIVILLHGGPSHARRIVFAWFFLGILPASIVIEGLQIGRSATLIPMTALLAGLGGVCVLDWLKKARFLHRLVMFILALIIITPSVIYYARSGFPYRHYWLLPGLMESIIYAKSVSNNFVVTDNGVPSAIYLLVALKVPVEELRATVVRERLSDESWEEITSFDEYRFCMPAECARQGDIVIARSKEAGSREPMASYGRFKVVRW</sequence>
<name>A0A1F6CKE3_9BACT</name>
<feature type="transmembrane region" description="Helical" evidence="1">
    <location>
        <begin position="176"/>
        <end position="201"/>
    </location>
</feature>
<dbReference type="EMBL" id="MFKW01000073">
    <property type="protein sequence ID" value="OGG49497.1"/>
    <property type="molecule type" value="Genomic_DNA"/>
</dbReference>
<organism evidence="2 3">
    <name type="scientific">Candidatus Kaiserbacteria bacterium RIFCSPHIGHO2_01_FULL_54_36b</name>
    <dbReference type="NCBI Taxonomy" id="1798483"/>
    <lineage>
        <taxon>Bacteria</taxon>
        <taxon>Candidatus Kaiseribacteriota</taxon>
    </lineage>
</organism>
<evidence type="ECO:0008006" key="4">
    <source>
        <dbReference type="Google" id="ProtNLM"/>
    </source>
</evidence>
<feature type="transmembrane region" description="Helical" evidence="1">
    <location>
        <begin position="270"/>
        <end position="293"/>
    </location>
</feature>
<reference evidence="2 3" key="1">
    <citation type="journal article" date="2016" name="Nat. Commun.">
        <title>Thousands of microbial genomes shed light on interconnected biogeochemical processes in an aquifer system.</title>
        <authorList>
            <person name="Anantharaman K."/>
            <person name="Brown C.T."/>
            <person name="Hug L.A."/>
            <person name="Sharon I."/>
            <person name="Castelle C.J."/>
            <person name="Probst A.J."/>
            <person name="Thomas B.C."/>
            <person name="Singh A."/>
            <person name="Wilkins M.J."/>
            <person name="Karaoz U."/>
            <person name="Brodie E.L."/>
            <person name="Williams K.H."/>
            <person name="Hubbard S.S."/>
            <person name="Banfield J.F."/>
        </authorList>
    </citation>
    <scope>NUCLEOTIDE SEQUENCE [LARGE SCALE GENOMIC DNA]</scope>
</reference>
<feature type="transmembrane region" description="Helical" evidence="1">
    <location>
        <begin position="213"/>
        <end position="233"/>
    </location>
</feature>
<keyword evidence="1" id="KW-1133">Transmembrane helix</keyword>
<comment type="caution">
    <text evidence="2">The sequence shown here is derived from an EMBL/GenBank/DDBJ whole genome shotgun (WGS) entry which is preliminary data.</text>
</comment>
<proteinExistence type="predicted"/>
<dbReference type="Proteomes" id="UP000176445">
    <property type="component" value="Unassembled WGS sequence"/>
</dbReference>
<keyword evidence="1" id="KW-0472">Membrane</keyword>
<feature type="transmembrane region" description="Helical" evidence="1">
    <location>
        <begin position="245"/>
        <end position="264"/>
    </location>
</feature>
<feature type="transmembrane region" description="Helical" evidence="1">
    <location>
        <begin position="305"/>
        <end position="324"/>
    </location>
</feature>